<evidence type="ECO:0000313" key="2">
    <source>
        <dbReference type="EMBL" id="KAE9405725.1"/>
    </source>
</evidence>
<feature type="compositionally biased region" description="Low complexity" evidence="1">
    <location>
        <begin position="448"/>
        <end position="457"/>
    </location>
</feature>
<dbReference type="InterPro" id="IPR036322">
    <property type="entry name" value="WD40_repeat_dom_sf"/>
</dbReference>
<feature type="compositionally biased region" description="Polar residues" evidence="1">
    <location>
        <begin position="287"/>
        <end position="296"/>
    </location>
</feature>
<keyword evidence="3" id="KW-1185">Reference proteome</keyword>
<feature type="compositionally biased region" description="Polar residues" evidence="1">
    <location>
        <begin position="506"/>
        <end position="518"/>
    </location>
</feature>
<proteinExistence type="predicted"/>
<evidence type="ECO:0008006" key="4">
    <source>
        <dbReference type="Google" id="ProtNLM"/>
    </source>
</evidence>
<dbReference type="OrthoDB" id="1602884at2759"/>
<dbReference type="InterPro" id="IPR015943">
    <property type="entry name" value="WD40/YVTN_repeat-like_dom_sf"/>
</dbReference>
<protein>
    <recommendedName>
        <fullName evidence="4">WD40 repeat-like protein</fullName>
    </recommendedName>
</protein>
<dbReference type="Gene3D" id="2.130.10.10">
    <property type="entry name" value="YVTN repeat-like/Quinoprotein amine dehydrogenase"/>
    <property type="match status" value="2"/>
</dbReference>
<feature type="region of interest" description="Disordered" evidence="1">
    <location>
        <begin position="287"/>
        <end position="327"/>
    </location>
</feature>
<dbReference type="EMBL" id="ML769407">
    <property type="protein sequence ID" value="KAE9405725.1"/>
    <property type="molecule type" value="Genomic_DNA"/>
</dbReference>
<evidence type="ECO:0000256" key="1">
    <source>
        <dbReference type="SAM" id="MobiDB-lite"/>
    </source>
</evidence>
<feature type="compositionally biased region" description="Acidic residues" evidence="1">
    <location>
        <begin position="662"/>
        <end position="677"/>
    </location>
</feature>
<feature type="compositionally biased region" description="Low complexity" evidence="1">
    <location>
        <begin position="575"/>
        <end position="596"/>
    </location>
</feature>
<dbReference type="SMART" id="SM00320">
    <property type="entry name" value="WD40"/>
    <property type="match status" value="3"/>
</dbReference>
<accession>A0A6A4IAI7</accession>
<feature type="compositionally biased region" description="Basic and acidic residues" evidence="1">
    <location>
        <begin position="678"/>
        <end position="691"/>
    </location>
</feature>
<name>A0A6A4IAI7_9AGAR</name>
<dbReference type="AlphaFoldDB" id="A0A6A4IAI7"/>
<evidence type="ECO:0000313" key="3">
    <source>
        <dbReference type="Proteomes" id="UP000799118"/>
    </source>
</evidence>
<gene>
    <name evidence="2" type="ORF">BT96DRAFT_1015440</name>
</gene>
<feature type="compositionally biased region" description="Polar residues" evidence="1">
    <location>
        <begin position="706"/>
        <end position="725"/>
    </location>
</feature>
<feature type="compositionally biased region" description="Low complexity" evidence="1">
    <location>
        <begin position="471"/>
        <end position="490"/>
    </location>
</feature>
<organism evidence="2 3">
    <name type="scientific">Gymnopus androsaceus JB14</name>
    <dbReference type="NCBI Taxonomy" id="1447944"/>
    <lineage>
        <taxon>Eukaryota</taxon>
        <taxon>Fungi</taxon>
        <taxon>Dikarya</taxon>
        <taxon>Basidiomycota</taxon>
        <taxon>Agaricomycotina</taxon>
        <taxon>Agaricomycetes</taxon>
        <taxon>Agaricomycetidae</taxon>
        <taxon>Agaricales</taxon>
        <taxon>Marasmiineae</taxon>
        <taxon>Omphalotaceae</taxon>
        <taxon>Gymnopus</taxon>
    </lineage>
</organism>
<feature type="compositionally biased region" description="Polar residues" evidence="1">
    <location>
        <begin position="557"/>
        <end position="568"/>
    </location>
</feature>
<dbReference type="Pfam" id="PF00400">
    <property type="entry name" value="WD40"/>
    <property type="match status" value="1"/>
</dbReference>
<dbReference type="SUPFAM" id="SSF50978">
    <property type="entry name" value="WD40 repeat-like"/>
    <property type="match status" value="1"/>
</dbReference>
<dbReference type="Proteomes" id="UP000799118">
    <property type="component" value="Unassembled WGS sequence"/>
</dbReference>
<feature type="compositionally biased region" description="Acidic residues" evidence="1">
    <location>
        <begin position="631"/>
        <end position="641"/>
    </location>
</feature>
<reference evidence="2" key="1">
    <citation type="journal article" date="2019" name="Environ. Microbiol.">
        <title>Fungal ecological strategies reflected in gene transcription - a case study of two litter decomposers.</title>
        <authorList>
            <person name="Barbi F."/>
            <person name="Kohler A."/>
            <person name="Barry K."/>
            <person name="Baskaran P."/>
            <person name="Daum C."/>
            <person name="Fauchery L."/>
            <person name="Ihrmark K."/>
            <person name="Kuo A."/>
            <person name="LaButti K."/>
            <person name="Lipzen A."/>
            <person name="Morin E."/>
            <person name="Grigoriev I.V."/>
            <person name="Henrissat B."/>
            <person name="Lindahl B."/>
            <person name="Martin F."/>
        </authorList>
    </citation>
    <scope>NUCLEOTIDE SEQUENCE</scope>
    <source>
        <strain evidence="2">JB14</strain>
    </source>
</reference>
<feature type="region of interest" description="Disordered" evidence="1">
    <location>
        <begin position="346"/>
        <end position="381"/>
    </location>
</feature>
<dbReference type="InterPro" id="IPR001680">
    <property type="entry name" value="WD40_rpt"/>
</dbReference>
<sequence>MLAIASTEALSILDQSTLKKAPSSFPSCLTLLSPPIATSWSPDNKFLFIASEHTIHKYDADSNCLVDLFSSAECVTSLVLKDKASVVLSAGDKVHVLEYGSTIVAAKISQTFTSHKTSVNSLAISNDSTLLASTSSDAVYVHNLTLASHTALRGLPVSDQQSIRTCAFHPHARTRLLLGIGKQLVVYDTSRPSGPVKVISLNEASSSGHIDAIACSPFSKTLVAIATAGGTLGLVDLDKEKALFRMINIKVPLASLSFSQEDLRALDKPPKTIVLSETGARLQTMSVQPKTKTVSEVPSKPISAAKSSEPISRKPSATIASVNKPSPARRVVSASLKGKGPAVAATAALGKGKEPSVKKVFSPLRNPLGANNGRNTSPNLKDDFSLQIESLSALRAPTKEDPKSTPVKATRTHLEVSALSNSNSTSRKRDAGNAPAVSSRLRPPPSQASPLSASYSQSKKEDGVVPRRTRTVSSTSRTTAFPSPLSASASKKLKEDSAAVPRRTRTVSTAGKSSTSAVSAEPARTTDYPAAPKDSKKTKPFLSPRSGPIRPDAARTRTVSSTSISGRPQGQPKVATKTLSSKTAVSSSSRTPSPDLSDIEAPVNLRPDPVTPLPISRRRGVSVELGTPGAGDDEVDLMDDDVPIRGNKGRTGKEKAKVLFQDQEETSEDDDGSDDEGDSGKENKQQAHEESLSMQISPRRPGGPSASASMSWHKSPVRHSQSQSHLHTKYAIPGSPGGTSPQDLLRNIVRDVMYDFHQESRAEMMGLHLDFG</sequence>
<feature type="region of interest" description="Disordered" evidence="1">
    <location>
        <begin position="393"/>
        <end position="743"/>
    </location>
</feature>